<dbReference type="Proteomes" id="UP000032360">
    <property type="component" value="Unassembled WGS sequence"/>
</dbReference>
<reference evidence="1 2" key="1">
    <citation type="submission" date="2015-01" db="EMBL/GenBank/DDBJ databases">
        <title>Draft genome of the acidophilic iron oxidizer Acidithrix ferrooxidans strain Py-F3.</title>
        <authorList>
            <person name="Poehlein A."/>
            <person name="Eisen S."/>
            <person name="Schloemann M."/>
            <person name="Johnson B.D."/>
            <person name="Daniel R."/>
            <person name="Muehling M."/>
        </authorList>
    </citation>
    <scope>NUCLEOTIDE SEQUENCE [LARGE SCALE GENOMIC DNA]</scope>
    <source>
        <strain evidence="1 2">Py-F3</strain>
    </source>
</reference>
<dbReference type="AlphaFoldDB" id="A0A0D8HKI0"/>
<protein>
    <submittedName>
        <fullName evidence="1">Uncharacterized protein</fullName>
    </submittedName>
</protein>
<keyword evidence="2" id="KW-1185">Reference proteome</keyword>
<evidence type="ECO:0000313" key="1">
    <source>
        <dbReference type="EMBL" id="KJF18465.1"/>
    </source>
</evidence>
<organism evidence="1 2">
    <name type="scientific">Acidithrix ferrooxidans</name>
    <dbReference type="NCBI Taxonomy" id="1280514"/>
    <lineage>
        <taxon>Bacteria</taxon>
        <taxon>Bacillati</taxon>
        <taxon>Actinomycetota</taxon>
        <taxon>Acidimicrobiia</taxon>
        <taxon>Acidimicrobiales</taxon>
        <taxon>Acidimicrobiaceae</taxon>
        <taxon>Acidithrix</taxon>
    </lineage>
</organism>
<comment type="caution">
    <text evidence="1">The sequence shown here is derived from an EMBL/GenBank/DDBJ whole genome shotgun (WGS) entry which is preliminary data.</text>
</comment>
<dbReference type="EMBL" id="JXYS01000016">
    <property type="protein sequence ID" value="KJF18465.1"/>
    <property type="molecule type" value="Genomic_DNA"/>
</dbReference>
<accession>A0A0D8HKI0</accession>
<evidence type="ECO:0000313" key="2">
    <source>
        <dbReference type="Proteomes" id="UP000032360"/>
    </source>
</evidence>
<dbReference type="OrthoDB" id="6230307at2"/>
<sequence>MARNENQERITVHTYVKGSDIKTVNAAYMRQTCPNPKWGYISLDNRNGDMFHCRNPYLDCNWLGDVDYVASMNIKSRVEDHQISRFTPYREVKKILDEIPTPNGKPKRQNRCQDYRSGEDYKQTIATQVEHVRWATTNSH</sequence>
<name>A0A0D8HKI0_9ACTN</name>
<proteinExistence type="predicted"/>
<gene>
    <name evidence="1" type="ORF">AXFE_06360</name>
</gene>